<dbReference type="InterPro" id="IPR014902">
    <property type="entry name" value="FHBP-like_C"/>
</dbReference>
<accession>A0A5P3MS25</accession>
<evidence type="ECO:0000313" key="4">
    <source>
        <dbReference type="Proteomes" id="UP000325536"/>
    </source>
</evidence>
<keyword evidence="4" id="KW-1185">Reference proteome</keyword>
<protein>
    <recommendedName>
        <fullName evidence="2">Factor H binding protein-like C-terminal domain-containing protein</fullName>
    </recommendedName>
</protein>
<organism evidence="3 4">
    <name type="scientific">Neisseria animalis</name>
    <dbReference type="NCBI Taxonomy" id="492"/>
    <lineage>
        <taxon>Bacteria</taxon>
        <taxon>Pseudomonadati</taxon>
        <taxon>Pseudomonadota</taxon>
        <taxon>Betaproteobacteria</taxon>
        <taxon>Neisseriales</taxon>
        <taxon>Neisseriaceae</taxon>
        <taxon>Neisseria</taxon>
    </lineage>
</organism>
<dbReference type="KEGG" id="naq:D0T90_07810"/>
<dbReference type="AlphaFoldDB" id="A0A5P3MS25"/>
<dbReference type="InterPro" id="IPR011250">
    <property type="entry name" value="OMP/PagP_B-barrel"/>
</dbReference>
<reference evidence="3 4" key="1">
    <citation type="submission" date="2018-08" db="EMBL/GenBank/DDBJ databases">
        <title>Neisseria animalis ATCC 49930 complete genome.</title>
        <authorList>
            <person name="Veseli I.A."/>
            <person name="Mascarenhas dos Santos A.C."/>
            <person name="Buttler R."/>
            <person name="Pombert J.-F."/>
        </authorList>
    </citation>
    <scope>NUCLEOTIDE SEQUENCE [LARGE SCALE GENOMIC DNA]</scope>
    <source>
        <strain evidence="3 4">ATCC 49930</strain>
    </source>
</reference>
<proteinExistence type="predicted"/>
<dbReference type="RefSeq" id="WP_151090927.1">
    <property type="nucleotide sequence ID" value="NZ_LR134287.1"/>
</dbReference>
<dbReference type="Pfam" id="PF08794">
    <property type="entry name" value="FHBP_C"/>
    <property type="match status" value="1"/>
</dbReference>
<sequence>MEPPSKNTRFYVDGKEILSGEYVIEPGFHENVLEIYDEATKEHTYIHQIRKAYSMPYSIVTGWVNSVAMENNTVKNESNEFVIAFDDIRGLATAQNAIPTQGRAVYEGAAFDKNSQGLMSYTIDFNNRSGNGSITGLQLGNIILKEGSLETLNKTLIHADADINGKPGSYFIGLYGPNAEEVAGVLYDVSKEEYRQNQNHEGIAGFGGKRGEIQ</sequence>
<evidence type="ECO:0000313" key="3">
    <source>
        <dbReference type="EMBL" id="QEY24392.1"/>
    </source>
</evidence>
<dbReference type="GO" id="GO:0009279">
    <property type="term" value="C:cell outer membrane"/>
    <property type="evidence" value="ECO:0007669"/>
    <property type="project" value="UniProtKB-SubCell"/>
</dbReference>
<evidence type="ECO:0000256" key="1">
    <source>
        <dbReference type="ARBA" id="ARBA00004442"/>
    </source>
</evidence>
<dbReference type="SUPFAM" id="SSF56925">
    <property type="entry name" value="OMPA-like"/>
    <property type="match status" value="1"/>
</dbReference>
<comment type="subcellular location">
    <subcellularLocation>
        <location evidence="1">Cell outer membrane</location>
    </subcellularLocation>
</comment>
<dbReference type="EMBL" id="CP031699">
    <property type="protein sequence ID" value="QEY24392.1"/>
    <property type="molecule type" value="Genomic_DNA"/>
</dbReference>
<evidence type="ECO:0000259" key="2">
    <source>
        <dbReference type="Pfam" id="PF08794"/>
    </source>
</evidence>
<gene>
    <name evidence="3" type="ORF">D0T90_07810</name>
</gene>
<feature type="domain" description="Factor H binding protein-like C-terminal" evidence="2">
    <location>
        <begin position="97"/>
        <end position="185"/>
    </location>
</feature>
<name>A0A5P3MS25_NEIAN</name>
<dbReference type="Proteomes" id="UP000325536">
    <property type="component" value="Chromosome"/>
</dbReference>
<dbReference type="Gene3D" id="2.40.160.90">
    <property type="match status" value="1"/>
</dbReference>